<dbReference type="SUPFAM" id="SSF118310">
    <property type="entry name" value="AN1-like Zinc finger"/>
    <property type="match status" value="1"/>
</dbReference>
<dbReference type="InterPro" id="IPR035896">
    <property type="entry name" value="AN1-like_Znf"/>
</dbReference>
<keyword evidence="9" id="KW-1185">Reference proteome</keyword>
<dbReference type="PROSITE" id="PS51039">
    <property type="entry name" value="ZF_AN1"/>
    <property type="match status" value="1"/>
</dbReference>
<dbReference type="AlphaFoldDB" id="A0AAV8UHN0"/>
<dbReference type="Gene3D" id="4.10.1110.10">
    <property type="entry name" value="AN1-like Zinc finger"/>
    <property type="match status" value="1"/>
</dbReference>
<evidence type="ECO:0000259" key="6">
    <source>
        <dbReference type="PROSITE" id="PS51036"/>
    </source>
</evidence>
<dbReference type="GO" id="GO:0008270">
    <property type="term" value="F:zinc ion binding"/>
    <property type="evidence" value="ECO:0007669"/>
    <property type="project" value="UniProtKB-KW"/>
</dbReference>
<dbReference type="SUPFAM" id="SSF57716">
    <property type="entry name" value="Glucocorticoid receptor-like (DNA-binding domain)"/>
    <property type="match status" value="1"/>
</dbReference>
<accession>A0AAV8UHN0</accession>
<feature type="compositionally biased region" description="Polar residues" evidence="5">
    <location>
        <begin position="45"/>
        <end position="62"/>
    </location>
</feature>
<feature type="domain" description="AN1-type" evidence="7">
    <location>
        <begin position="111"/>
        <end position="157"/>
    </location>
</feature>
<keyword evidence="3" id="KW-0862">Zinc</keyword>
<dbReference type="PANTHER" id="PTHR10634">
    <property type="entry name" value="AN1-TYPE ZINC FINGER PROTEIN"/>
    <property type="match status" value="1"/>
</dbReference>
<dbReference type="InterPro" id="IPR000058">
    <property type="entry name" value="Znf_AN1"/>
</dbReference>
<evidence type="ECO:0000313" key="9">
    <source>
        <dbReference type="Proteomes" id="UP001157974"/>
    </source>
</evidence>
<evidence type="ECO:0000256" key="5">
    <source>
        <dbReference type="SAM" id="MobiDB-lite"/>
    </source>
</evidence>
<organism evidence="8 9">
    <name type="scientific">Rhodosorus marinus</name>
    <dbReference type="NCBI Taxonomy" id="101924"/>
    <lineage>
        <taxon>Eukaryota</taxon>
        <taxon>Rhodophyta</taxon>
        <taxon>Stylonematophyceae</taxon>
        <taxon>Stylonematales</taxon>
        <taxon>Stylonemataceae</taxon>
        <taxon>Rhodosorus</taxon>
    </lineage>
</organism>
<keyword evidence="2 4" id="KW-0863">Zinc-finger</keyword>
<dbReference type="GO" id="GO:0003677">
    <property type="term" value="F:DNA binding"/>
    <property type="evidence" value="ECO:0007669"/>
    <property type="project" value="InterPro"/>
</dbReference>
<dbReference type="InterPro" id="IPR002653">
    <property type="entry name" value="Znf_A20"/>
</dbReference>
<comment type="caution">
    <text evidence="8">The sequence shown here is derived from an EMBL/GenBank/DDBJ whole genome shotgun (WGS) entry which is preliminary data.</text>
</comment>
<dbReference type="PANTHER" id="PTHR10634:SF149">
    <property type="entry name" value="AN1-TYPE DOMAIN-CONTAINING PROTEIN-RELATED"/>
    <property type="match status" value="1"/>
</dbReference>
<reference evidence="8 9" key="1">
    <citation type="journal article" date="2023" name="Nat. Commun.">
        <title>Origin of minicircular mitochondrial genomes in red algae.</title>
        <authorList>
            <person name="Lee Y."/>
            <person name="Cho C.H."/>
            <person name="Lee Y.M."/>
            <person name="Park S.I."/>
            <person name="Yang J.H."/>
            <person name="West J.A."/>
            <person name="Bhattacharya D."/>
            <person name="Yoon H.S."/>
        </authorList>
    </citation>
    <scope>NUCLEOTIDE SEQUENCE [LARGE SCALE GENOMIC DNA]</scope>
    <source>
        <strain evidence="8 9">CCMP1338</strain>
        <tissue evidence="8">Whole cell</tissue>
    </source>
</reference>
<dbReference type="InterPro" id="IPR050652">
    <property type="entry name" value="AN1_A20_ZnFinger"/>
</dbReference>
<evidence type="ECO:0000256" key="4">
    <source>
        <dbReference type="PROSITE-ProRule" id="PRU00449"/>
    </source>
</evidence>
<feature type="compositionally biased region" description="Basic and acidic residues" evidence="5">
    <location>
        <begin position="63"/>
        <end position="72"/>
    </location>
</feature>
<dbReference type="Pfam" id="PF01428">
    <property type="entry name" value="zf-AN1"/>
    <property type="match status" value="1"/>
</dbReference>
<evidence type="ECO:0000256" key="3">
    <source>
        <dbReference type="ARBA" id="ARBA00022833"/>
    </source>
</evidence>
<dbReference type="SMART" id="SM00154">
    <property type="entry name" value="ZnF_AN1"/>
    <property type="match status" value="1"/>
</dbReference>
<protein>
    <recommendedName>
        <fullName evidence="10">AN1-type domain-containing protein</fullName>
    </recommendedName>
</protein>
<dbReference type="Proteomes" id="UP001157974">
    <property type="component" value="Unassembled WGS sequence"/>
</dbReference>
<proteinExistence type="predicted"/>
<evidence type="ECO:0000313" key="8">
    <source>
        <dbReference type="EMBL" id="KAJ8902030.1"/>
    </source>
</evidence>
<feature type="region of interest" description="Disordered" evidence="5">
    <location>
        <begin position="41"/>
        <end position="72"/>
    </location>
</feature>
<gene>
    <name evidence="8" type="ORF">NDN08_004231</name>
</gene>
<evidence type="ECO:0000256" key="1">
    <source>
        <dbReference type="ARBA" id="ARBA00022723"/>
    </source>
</evidence>
<dbReference type="PROSITE" id="PS51036">
    <property type="entry name" value="ZF_A20"/>
    <property type="match status" value="1"/>
</dbReference>
<evidence type="ECO:0000259" key="7">
    <source>
        <dbReference type="PROSITE" id="PS51039"/>
    </source>
</evidence>
<sequence length="176" mass="20069">MSGCNRDSSVPQPCVTGCGFMGSSENLSMCPQCYRAHLERESETEPTVNRDSTEKTSVSKAGTETHRKEEPKLQDGVENIQCIVEVLKDLKRRREDSDSSAKTSISERKAQKLTHRCFTCRRRIGLTTFKCRCGYYYCANHRHAELHECEFDYKAMNKDLLRKLNPIVKAAKVAKI</sequence>
<dbReference type="Gene3D" id="1.20.5.4770">
    <property type="match status" value="1"/>
</dbReference>
<dbReference type="SMART" id="SM00259">
    <property type="entry name" value="ZnF_A20"/>
    <property type="match status" value="1"/>
</dbReference>
<keyword evidence="1" id="KW-0479">Metal-binding</keyword>
<evidence type="ECO:0000256" key="2">
    <source>
        <dbReference type="ARBA" id="ARBA00022771"/>
    </source>
</evidence>
<dbReference type="Pfam" id="PF01754">
    <property type="entry name" value="zf-A20"/>
    <property type="match status" value="1"/>
</dbReference>
<name>A0AAV8UHN0_9RHOD</name>
<evidence type="ECO:0008006" key="10">
    <source>
        <dbReference type="Google" id="ProtNLM"/>
    </source>
</evidence>
<dbReference type="EMBL" id="JAMWBK010000010">
    <property type="protein sequence ID" value="KAJ8902030.1"/>
    <property type="molecule type" value="Genomic_DNA"/>
</dbReference>
<feature type="domain" description="A20-type" evidence="6">
    <location>
        <begin position="8"/>
        <end position="42"/>
    </location>
</feature>